<comment type="similarity">
    <text evidence="5">Belongs to the class-III pyridoxal-phosphate-dependent aminotransferase family.</text>
</comment>
<organism evidence="7 8">
    <name type="scientific">Planctopirus hydrillae</name>
    <dbReference type="NCBI Taxonomy" id="1841610"/>
    <lineage>
        <taxon>Bacteria</taxon>
        <taxon>Pseudomonadati</taxon>
        <taxon>Planctomycetota</taxon>
        <taxon>Planctomycetia</taxon>
        <taxon>Planctomycetales</taxon>
        <taxon>Planctomycetaceae</taxon>
        <taxon>Planctopirus</taxon>
    </lineage>
</organism>
<dbReference type="InterPro" id="IPR015424">
    <property type="entry name" value="PyrdxlP-dep_Trfase"/>
</dbReference>
<keyword evidence="3 7" id="KW-0808">Transferase</keyword>
<evidence type="ECO:0000256" key="4">
    <source>
        <dbReference type="ARBA" id="ARBA00022898"/>
    </source>
</evidence>
<name>A0A1C3E4Y9_9PLAN</name>
<evidence type="ECO:0000313" key="7">
    <source>
        <dbReference type="EMBL" id="ODA28316.1"/>
    </source>
</evidence>
<dbReference type="AlphaFoldDB" id="A0A1C3E4Y9"/>
<dbReference type="Gene3D" id="3.90.1150.10">
    <property type="entry name" value="Aspartate Aminotransferase, domain 1"/>
    <property type="match status" value="2"/>
</dbReference>
<evidence type="ECO:0000256" key="3">
    <source>
        <dbReference type="ARBA" id="ARBA00022679"/>
    </source>
</evidence>
<dbReference type="SUPFAM" id="SSF53383">
    <property type="entry name" value="PLP-dependent transferases"/>
    <property type="match status" value="1"/>
</dbReference>
<dbReference type="EMBL" id="LYDR01000154">
    <property type="protein sequence ID" value="ODA28316.1"/>
    <property type="molecule type" value="Genomic_DNA"/>
</dbReference>
<dbReference type="GO" id="GO:0008483">
    <property type="term" value="F:transaminase activity"/>
    <property type="evidence" value="ECO:0007669"/>
    <property type="project" value="UniProtKB-KW"/>
</dbReference>
<dbReference type="Gene3D" id="3.40.640.10">
    <property type="entry name" value="Type I PLP-dependent aspartate aminotransferase-like (Major domain)"/>
    <property type="match status" value="1"/>
</dbReference>
<keyword evidence="8" id="KW-1185">Reference proteome</keyword>
<dbReference type="GO" id="GO:0030170">
    <property type="term" value="F:pyridoxal phosphate binding"/>
    <property type="evidence" value="ECO:0007669"/>
    <property type="project" value="InterPro"/>
</dbReference>
<dbReference type="Pfam" id="PF00202">
    <property type="entry name" value="Aminotran_3"/>
    <property type="match status" value="1"/>
</dbReference>
<gene>
    <name evidence="7" type="ORF">A6X21_01135</name>
</gene>
<keyword evidence="2 7" id="KW-0032">Aminotransferase</keyword>
<dbReference type="PANTHER" id="PTHR11986">
    <property type="entry name" value="AMINOTRANSFERASE CLASS III"/>
    <property type="match status" value="1"/>
</dbReference>
<sequence>MVPASMEKTDQTLRPAESEASSKAWFHPLEVFAGEEESNKWRQELSELEPPAHRTYTPTQAVLARSSGIYHWTTEGRRLYDFTSGVLVSNLGHNPLRWMRRFARYSQWQPNLLFGDIESDEITCAEEFGMGLPMTAYNSVTSIEVLACERLVKSLQQTPLGRRLETIAWAASGSEAVHKALWVCLNRDPSRPMILATRYGYHGKKGLSNAVTGSESDRERDPRVRFIGFPREEIRDQSAAVSIDLSVYRKELESIWAEYGSKIGCLITEPYLGGGGSYHPPREYHQLLQQFCREHDILLIFDEVQANFGRTGSMYAFEKYGVEPDFVVLGKGLGNGVPVAAVAGTSKWMKMLPYGELSDTWSANPLSCAAVVATLDEFESRDLMSHVRHLEPRMLAGLNRLKETGLISHVRGEGMVYGIECGPFAGLAPAEVAAAIVSGCYQGHGLQSDGTWGDGIHLLGPLARCVLRVSPPLVITSEQVEASMELFYNLLKAVRQKLS</sequence>
<dbReference type="GO" id="GO:0042802">
    <property type="term" value="F:identical protein binding"/>
    <property type="evidence" value="ECO:0007669"/>
    <property type="project" value="TreeGrafter"/>
</dbReference>
<keyword evidence="4 5" id="KW-0663">Pyridoxal phosphate</keyword>
<evidence type="ECO:0000256" key="5">
    <source>
        <dbReference type="RuleBase" id="RU003560"/>
    </source>
</evidence>
<dbReference type="InterPro" id="IPR015421">
    <property type="entry name" value="PyrdxlP-dep_Trfase_major"/>
</dbReference>
<dbReference type="InterPro" id="IPR050103">
    <property type="entry name" value="Class-III_PLP-dep_AT"/>
</dbReference>
<evidence type="ECO:0000313" key="8">
    <source>
        <dbReference type="Proteomes" id="UP000094828"/>
    </source>
</evidence>
<dbReference type="InterPro" id="IPR015422">
    <property type="entry name" value="PyrdxlP-dep_Trfase_small"/>
</dbReference>
<dbReference type="RefSeq" id="WP_068852734.1">
    <property type="nucleotide sequence ID" value="NZ_LYDR01000154.1"/>
</dbReference>
<proteinExistence type="inferred from homology"/>
<evidence type="ECO:0000256" key="6">
    <source>
        <dbReference type="SAM" id="MobiDB-lite"/>
    </source>
</evidence>
<accession>A0A1C3E4Y9</accession>
<dbReference type="CDD" id="cd00610">
    <property type="entry name" value="OAT_like"/>
    <property type="match status" value="1"/>
</dbReference>
<dbReference type="Proteomes" id="UP000094828">
    <property type="component" value="Unassembled WGS sequence"/>
</dbReference>
<comment type="cofactor">
    <cofactor evidence="1">
        <name>pyridoxal 5'-phosphate</name>
        <dbReference type="ChEBI" id="CHEBI:597326"/>
    </cofactor>
</comment>
<dbReference type="OrthoDB" id="9816013at2"/>
<dbReference type="STRING" id="1841610.A6X21_01135"/>
<feature type="region of interest" description="Disordered" evidence="6">
    <location>
        <begin position="1"/>
        <end position="21"/>
    </location>
</feature>
<dbReference type="PANTHER" id="PTHR11986:SF79">
    <property type="entry name" value="ACETYLORNITHINE AMINOTRANSFERASE, MITOCHONDRIAL"/>
    <property type="match status" value="1"/>
</dbReference>
<evidence type="ECO:0000256" key="1">
    <source>
        <dbReference type="ARBA" id="ARBA00001933"/>
    </source>
</evidence>
<reference evidence="7 8" key="1">
    <citation type="submission" date="2016-05" db="EMBL/GenBank/DDBJ databases">
        <title>Genomic and physiological characterization of Planctopirus sp. isolated from fresh water lake.</title>
        <authorList>
            <person name="Subhash Y."/>
            <person name="Ramana C."/>
        </authorList>
    </citation>
    <scope>NUCLEOTIDE SEQUENCE [LARGE SCALE GENOMIC DNA]</scope>
    <source>
        <strain evidence="7 8">JC280</strain>
    </source>
</reference>
<protein>
    <submittedName>
        <fullName evidence="7">4-aminobutyrate aminotransferase</fullName>
    </submittedName>
</protein>
<dbReference type="InterPro" id="IPR005814">
    <property type="entry name" value="Aminotrans_3"/>
</dbReference>
<evidence type="ECO:0000256" key="2">
    <source>
        <dbReference type="ARBA" id="ARBA00022576"/>
    </source>
</evidence>
<comment type="caution">
    <text evidence="7">The sequence shown here is derived from an EMBL/GenBank/DDBJ whole genome shotgun (WGS) entry which is preliminary data.</text>
</comment>